<name>A0ABT2FHQ1_9GAMM</name>
<proteinExistence type="predicted"/>
<evidence type="ECO:0000313" key="2">
    <source>
        <dbReference type="Proteomes" id="UP001201549"/>
    </source>
</evidence>
<keyword evidence="2" id="KW-1185">Reference proteome</keyword>
<protein>
    <recommendedName>
        <fullName evidence="3">STAS/SEC14 domain-containing protein</fullName>
    </recommendedName>
</protein>
<dbReference type="EMBL" id="JAKOGG010000001">
    <property type="protein sequence ID" value="MCS4555150.1"/>
    <property type="molecule type" value="Genomic_DNA"/>
</dbReference>
<organism evidence="1 2">
    <name type="scientific">Shewanella electrica</name>
    <dbReference type="NCBI Taxonomy" id="515560"/>
    <lineage>
        <taxon>Bacteria</taxon>
        <taxon>Pseudomonadati</taxon>
        <taxon>Pseudomonadota</taxon>
        <taxon>Gammaproteobacteria</taxon>
        <taxon>Alteromonadales</taxon>
        <taxon>Shewanellaceae</taxon>
        <taxon>Shewanella</taxon>
    </lineage>
</organism>
<sequence length="117" mass="13104">MHQYRHAASPYVSTITLDNTLAFSAAHLEQLLQQLDQGIAVYGFTPNIHLVVNASYSHWPSLDKLISAMLTGKLALVCAKHSQLADTLGHWQQLNPNIGIRHYLPSQASHARHWLNE</sequence>
<comment type="caution">
    <text evidence="1">The sequence shown here is derived from an EMBL/GenBank/DDBJ whole genome shotgun (WGS) entry which is preliminary data.</text>
</comment>
<reference evidence="2" key="1">
    <citation type="submission" date="2023-07" db="EMBL/GenBank/DDBJ databases">
        <title>Shewanella mangrovi sp. nov., an acetaldehyde- degrading bacterium isolated from mangrove sediment.</title>
        <authorList>
            <person name="Liu Y."/>
        </authorList>
    </citation>
    <scope>NUCLEOTIDE SEQUENCE [LARGE SCALE GENOMIC DNA]</scope>
    <source>
        <strain evidence="2">C32</strain>
    </source>
</reference>
<evidence type="ECO:0000313" key="1">
    <source>
        <dbReference type="EMBL" id="MCS4555150.1"/>
    </source>
</evidence>
<dbReference type="RefSeq" id="WP_238894552.1">
    <property type="nucleotide sequence ID" value="NZ_JAKOGG010000001.1"/>
</dbReference>
<gene>
    <name evidence="1" type="ORF">L9G74_01735</name>
</gene>
<evidence type="ECO:0008006" key="3">
    <source>
        <dbReference type="Google" id="ProtNLM"/>
    </source>
</evidence>
<dbReference type="Proteomes" id="UP001201549">
    <property type="component" value="Unassembled WGS sequence"/>
</dbReference>
<accession>A0ABT2FHQ1</accession>